<dbReference type="InterPro" id="IPR041685">
    <property type="entry name" value="AAA_GajA/Old/RecF-like"/>
</dbReference>
<name>A0ABY8I4F8_9BURK</name>
<sequence>MEPILRSISLNNVRSISMDEEIRLAPITILVGKNSAGKSTFARSFPLIRQSCEAKKRAPILWFGDRADFGSFSETLKRGEEEHGIDFTFRINVVSEAKLNSRTMYRDSSVGNFEAKITINIKNSTVGRSYSPSISIQALGFDLELKVNELNNIESIICGRKRWKPKVTDYTDVSYQGILPILTIVRERTPAAQKTLFENAYPFREEIAKRVAREDFPFQDALLKAIYTTPIFERYTLASQICDRIDVLFKDFEEYARARVYEVVHDIEEMVFASKINDVLALLDDSLRTYYAGVKYIEPIRATAQRFYRKQELGIDEIDSKGENMAMFIDNMGPWLLEEFNEWIGKNFGFSVKTQSSGGHVAIVVREEGEDVYSNLADIGFGFSQILPVITQIWASQRRHTRSNQTSCIVIEQPELHLHPALQAKLADVFASVANGSMSTQLVIETHSNHLINRLGQIIGEGKLAYSDVQILLFSKNENGQSEITRSGFDEEGYLQNWPIGFFEPEW</sequence>
<organism evidence="2 3">
    <name type="scientific">Janthinobacterium rivuli</name>
    <dbReference type="NCBI Taxonomy" id="2751478"/>
    <lineage>
        <taxon>Bacteria</taxon>
        <taxon>Pseudomonadati</taxon>
        <taxon>Pseudomonadota</taxon>
        <taxon>Betaproteobacteria</taxon>
        <taxon>Burkholderiales</taxon>
        <taxon>Oxalobacteraceae</taxon>
        <taxon>Janthinobacterium</taxon>
    </lineage>
</organism>
<evidence type="ECO:0000313" key="3">
    <source>
        <dbReference type="Proteomes" id="UP001219584"/>
    </source>
</evidence>
<dbReference type="InterPro" id="IPR051396">
    <property type="entry name" value="Bact_Antivir_Def_Nuclease"/>
</dbReference>
<dbReference type="PANTHER" id="PTHR43581:SF2">
    <property type="entry name" value="EXCINUCLEASE ATPASE SUBUNIT"/>
    <property type="match status" value="1"/>
</dbReference>
<dbReference type="Pfam" id="PF13175">
    <property type="entry name" value="AAA_15"/>
    <property type="match status" value="1"/>
</dbReference>
<dbReference type="InterPro" id="IPR027417">
    <property type="entry name" value="P-loop_NTPase"/>
</dbReference>
<keyword evidence="3" id="KW-1185">Reference proteome</keyword>
<proteinExistence type="predicted"/>
<gene>
    <name evidence="2" type="ORF">P9875_25435</name>
</gene>
<protein>
    <submittedName>
        <fullName evidence="2">AAA family ATPase</fullName>
    </submittedName>
</protein>
<dbReference type="PANTHER" id="PTHR43581">
    <property type="entry name" value="ATP/GTP PHOSPHATASE"/>
    <property type="match status" value="1"/>
</dbReference>
<accession>A0ABY8I4F8</accession>
<dbReference type="Proteomes" id="UP001219584">
    <property type="component" value="Chromosome"/>
</dbReference>
<feature type="domain" description="Endonuclease GajA/Old nuclease/RecF-like AAA" evidence="1">
    <location>
        <begin position="5"/>
        <end position="452"/>
    </location>
</feature>
<dbReference type="SUPFAM" id="SSF52540">
    <property type="entry name" value="P-loop containing nucleoside triphosphate hydrolases"/>
    <property type="match status" value="1"/>
</dbReference>
<dbReference type="EMBL" id="CP121464">
    <property type="protein sequence ID" value="WFR78998.1"/>
    <property type="molecule type" value="Genomic_DNA"/>
</dbReference>
<reference evidence="2 3" key="1">
    <citation type="submission" date="2023-04" db="EMBL/GenBank/DDBJ databases">
        <title>Nanopore sequencing of Janthinobacterium from water.</title>
        <authorList>
            <person name="Ciuchcinski K."/>
            <person name="Rokowska A."/>
            <person name="Dziewit L."/>
        </authorList>
    </citation>
    <scope>NUCLEOTIDE SEQUENCE [LARGE SCALE GENOMIC DNA]</scope>
    <source>
        <strain evidence="2 3">DEMB2</strain>
    </source>
</reference>
<evidence type="ECO:0000313" key="2">
    <source>
        <dbReference type="EMBL" id="WFR78998.1"/>
    </source>
</evidence>
<dbReference type="RefSeq" id="WP_278316934.1">
    <property type="nucleotide sequence ID" value="NZ_CP121464.1"/>
</dbReference>
<evidence type="ECO:0000259" key="1">
    <source>
        <dbReference type="Pfam" id="PF13175"/>
    </source>
</evidence>
<dbReference type="Gene3D" id="3.40.50.300">
    <property type="entry name" value="P-loop containing nucleotide triphosphate hydrolases"/>
    <property type="match status" value="1"/>
</dbReference>